<dbReference type="PROSITE" id="PS51257">
    <property type="entry name" value="PROKAR_LIPOPROTEIN"/>
    <property type="match status" value="1"/>
</dbReference>
<dbReference type="Pfam" id="PF25954">
    <property type="entry name" value="Beta-barrel_RND_2"/>
    <property type="match status" value="1"/>
</dbReference>
<feature type="domain" description="Multidrug resistance protein MdtA-like barrel-sandwich hybrid" evidence="2">
    <location>
        <begin position="78"/>
        <end position="201"/>
    </location>
</feature>
<accession>A0A2P1PS17</accession>
<dbReference type="SUPFAM" id="SSF111369">
    <property type="entry name" value="HlyD-like secretion proteins"/>
    <property type="match status" value="1"/>
</dbReference>
<dbReference type="Gene3D" id="2.40.30.170">
    <property type="match status" value="1"/>
</dbReference>
<dbReference type="FunFam" id="2.40.30.170:FF:000010">
    <property type="entry name" value="Efflux RND transporter periplasmic adaptor subunit"/>
    <property type="match status" value="1"/>
</dbReference>
<dbReference type="InterPro" id="IPR058625">
    <property type="entry name" value="MdtA-like_BSH"/>
</dbReference>
<dbReference type="GO" id="GO:0015562">
    <property type="term" value="F:efflux transmembrane transporter activity"/>
    <property type="evidence" value="ECO:0007669"/>
    <property type="project" value="TreeGrafter"/>
</dbReference>
<comment type="similarity">
    <text evidence="1">Belongs to the membrane fusion protein (MFP) (TC 8.A.1) family.</text>
</comment>
<evidence type="ECO:0000259" key="3">
    <source>
        <dbReference type="Pfam" id="PF25954"/>
    </source>
</evidence>
<dbReference type="InterPro" id="IPR058792">
    <property type="entry name" value="Beta-barrel_RND_2"/>
</dbReference>
<dbReference type="GO" id="GO:1990281">
    <property type="term" value="C:efflux pump complex"/>
    <property type="evidence" value="ECO:0007669"/>
    <property type="project" value="TreeGrafter"/>
</dbReference>
<dbReference type="Pfam" id="PF25917">
    <property type="entry name" value="BSH_RND"/>
    <property type="match status" value="1"/>
</dbReference>
<reference evidence="4 5" key="1">
    <citation type="submission" date="2018-03" db="EMBL/GenBank/DDBJ databases">
        <title>Ahniella affigens gen. nov., sp. nov., a gammaproteobacterium isolated from sandy soil near a stream.</title>
        <authorList>
            <person name="Ko Y."/>
            <person name="Kim J.-H."/>
        </authorList>
    </citation>
    <scope>NUCLEOTIDE SEQUENCE [LARGE SCALE GENOMIC DNA]</scope>
    <source>
        <strain evidence="4 5">D13</strain>
    </source>
</reference>
<proteinExistence type="inferred from homology"/>
<sequence>MSFVGNKNMKNSISVRRRWLLSALIVVALCACQPKGGQGPDGKQAAESDVAVPVEAATASLSPIAASYSGTAALEPENQASVVAKATGVLLRLNVEEGDQVQSGQVLAQLDPEKPKLEVMRAEANMKRLENDYRRSTDLFERKLTSSEAHERIRFDLETQRAAFELAKLDLDYTQIRAPISGVISERLVKVGNLIQLQQALFRIDDFDPLLAVLNVPERELAILKPGQKVSMVVDALTGQVFEGEVDRVSPVVDANTGTFRVTCAFRDQTNALKSGMFGRVQIVYDQRAEALVVPRDALLEGDGEVAVYVLSPDTAKPGDQAGAKTADKGFFAKLFGKDDQADKSDVNKPKGPVFVASRRTVRLGYTSGSDAEVLEGLKVGDRVVTIGKAALRDGARVEIVEGL</sequence>
<evidence type="ECO:0000256" key="1">
    <source>
        <dbReference type="ARBA" id="ARBA00009477"/>
    </source>
</evidence>
<dbReference type="EMBL" id="CP027860">
    <property type="protein sequence ID" value="AVP97646.1"/>
    <property type="molecule type" value="Genomic_DNA"/>
</dbReference>
<dbReference type="Proteomes" id="UP000241074">
    <property type="component" value="Chromosome"/>
</dbReference>
<dbReference type="PANTHER" id="PTHR30469:SF38">
    <property type="entry name" value="HLYD FAMILY SECRETION PROTEIN"/>
    <property type="match status" value="1"/>
</dbReference>
<evidence type="ECO:0000313" key="5">
    <source>
        <dbReference type="Proteomes" id="UP000241074"/>
    </source>
</evidence>
<evidence type="ECO:0000259" key="2">
    <source>
        <dbReference type="Pfam" id="PF25917"/>
    </source>
</evidence>
<organism evidence="4 5">
    <name type="scientific">Ahniella affigens</name>
    <dbReference type="NCBI Taxonomy" id="2021234"/>
    <lineage>
        <taxon>Bacteria</taxon>
        <taxon>Pseudomonadati</taxon>
        <taxon>Pseudomonadota</taxon>
        <taxon>Gammaproteobacteria</taxon>
        <taxon>Lysobacterales</taxon>
        <taxon>Rhodanobacteraceae</taxon>
        <taxon>Ahniella</taxon>
    </lineage>
</organism>
<feature type="domain" description="CusB-like beta-barrel" evidence="3">
    <location>
        <begin position="214"/>
        <end position="283"/>
    </location>
</feature>
<dbReference type="AlphaFoldDB" id="A0A2P1PS17"/>
<name>A0A2P1PS17_9GAMM</name>
<gene>
    <name evidence="4" type="ORF">C7S18_10740</name>
</gene>
<dbReference type="Gene3D" id="2.40.420.20">
    <property type="match status" value="1"/>
</dbReference>
<protein>
    <submittedName>
        <fullName evidence="4">Efflux transporter periplasmic adaptor subunit</fullName>
    </submittedName>
</protein>
<dbReference type="NCBIfam" id="TIGR01730">
    <property type="entry name" value="RND_mfp"/>
    <property type="match status" value="1"/>
</dbReference>
<reference evidence="4 5" key="2">
    <citation type="submission" date="2018-03" db="EMBL/GenBank/DDBJ databases">
        <authorList>
            <person name="Keele B.F."/>
        </authorList>
    </citation>
    <scope>NUCLEOTIDE SEQUENCE [LARGE SCALE GENOMIC DNA]</scope>
    <source>
        <strain evidence="4 5">D13</strain>
    </source>
</reference>
<evidence type="ECO:0000313" key="4">
    <source>
        <dbReference type="EMBL" id="AVP97646.1"/>
    </source>
</evidence>
<dbReference type="PANTHER" id="PTHR30469">
    <property type="entry name" value="MULTIDRUG RESISTANCE PROTEIN MDTA"/>
    <property type="match status" value="1"/>
</dbReference>
<dbReference type="KEGG" id="xba:C7S18_10740"/>
<dbReference type="InterPro" id="IPR006143">
    <property type="entry name" value="RND_pump_MFP"/>
</dbReference>
<keyword evidence="5" id="KW-1185">Reference proteome</keyword>
<dbReference type="Gene3D" id="2.40.50.100">
    <property type="match status" value="1"/>
</dbReference>
<dbReference type="Gene3D" id="1.10.287.470">
    <property type="entry name" value="Helix hairpin bin"/>
    <property type="match status" value="1"/>
</dbReference>